<dbReference type="Gene3D" id="1.10.630.10">
    <property type="entry name" value="Cytochrome P450"/>
    <property type="match status" value="1"/>
</dbReference>
<reference evidence="7 8" key="1">
    <citation type="journal article" date="2018" name="IMA Fungus">
        <title>IMA Genome-F 9: Draft genome sequence of Annulohypoxylon stygium, Aspergillus mulundensis, Berkeleyomyces basicola (syn. Thielaviopsis basicola), Ceratocystis smalleyi, two Cercospora beticola strains, Coleophoma cylindrospora, Fusarium fracticaudum, Phialophora cf. hyalina, and Morchella septimelata.</title>
        <authorList>
            <person name="Wingfield B.D."/>
            <person name="Bills G.F."/>
            <person name="Dong Y."/>
            <person name="Huang W."/>
            <person name="Nel W.J."/>
            <person name="Swalarsk-Parry B.S."/>
            <person name="Vaghefi N."/>
            <person name="Wilken P.M."/>
            <person name="An Z."/>
            <person name="de Beer Z.W."/>
            <person name="De Vos L."/>
            <person name="Chen L."/>
            <person name="Duong T.A."/>
            <person name="Gao Y."/>
            <person name="Hammerbacher A."/>
            <person name="Kikkert J.R."/>
            <person name="Li Y."/>
            <person name="Li H."/>
            <person name="Li K."/>
            <person name="Li Q."/>
            <person name="Liu X."/>
            <person name="Ma X."/>
            <person name="Naidoo K."/>
            <person name="Pethybridge S.J."/>
            <person name="Sun J."/>
            <person name="Steenkamp E.T."/>
            <person name="van der Nest M.A."/>
            <person name="van Wyk S."/>
            <person name="Wingfield M.J."/>
            <person name="Xiong C."/>
            <person name="Yue Q."/>
            <person name="Zhang X."/>
        </authorList>
    </citation>
    <scope>NUCLEOTIDE SEQUENCE [LARGE SCALE GENOMIC DNA]</scope>
    <source>
        <strain evidence="7 8">BP6252</strain>
    </source>
</reference>
<dbReference type="PANTHER" id="PTHR46206">
    <property type="entry name" value="CYTOCHROME P450"/>
    <property type="match status" value="1"/>
</dbReference>
<accession>A0A3D8QA30</accession>
<dbReference type="STRING" id="1849047.A0A3D8QA30"/>
<dbReference type="GO" id="GO:0016705">
    <property type="term" value="F:oxidoreductase activity, acting on paired donors, with incorporation or reduction of molecular oxygen"/>
    <property type="evidence" value="ECO:0007669"/>
    <property type="project" value="InterPro"/>
</dbReference>
<evidence type="ECO:0000256" key="3">
    <source>
        <dbReference type="ARBA" id="ARBA00022723"/>
    </source>
</evidence>
<dbReference type="GO" id="GO:0020037">
    <property type="term" value="F:heme binding"/>
    <property type="evidence" value="ECO:0007669"/>
    <property type="project" value="InterPro"/>
</dbReference>
<evidence type="ECO:0000313" key="7">
    <source>
        <dbReference type="EMBL" id="RDW58702.1"/>
    </source>
</evidence>
<keyword evidence="8" id="KW-1185">Reference proteome</keyword>
<evidence type="ECO:0000256" key="5">
    <source>
        <dbReference type="ARBA" id="ARBA00023004"/>
    </source>
</evidence>
<evidence type="ECO:0000256" key="4">
    <source>
        <dbReference type="ARBA" id="ARBA00023002"/>
    </source>
</evidence>
<keyword evidence="3" id="KW-0479">Metal-binding</keyword>
<feature type="region of interest" description="Disordered" evidence="6">
    <location>
        <begin position="1"/>
        <end position="21"/>
    </location>
</feature>
<evidence type="ECO:0000313" key="8">
    <source>
        <dbReference type="Proteomes" id="UP000256645"/>
    </source>
</evidence>
<dbReference type="SUPFAM" id="SSF48264">
    <property type="entry name" value="Cytochrome P450"/>
    <property type="match status" value="1"/>
</dbReference>
<sequence length="119" mass="13820">MSPQSQTFSPEYNPPENKSPHEFDGLGFYRLRKMAGKENKHLFVTVSPDLLTWVCGRNSRPGRFFADTVIKMVLIELLREWDLLLADPAKSNTETVRKVRELFIVAPKTAEVELRRRKM</sequence>
<keyword evidence="4" id="KW-0560">Oxidoreductase</keyword>
<dbReference type="InterPro" id="IPR036396">
    <property type="entry name" value="Cyt_P450_sf"/>
</dbReference>
<comment type="cofactor">
    <cofactor evidence="1">
        <name>heme</name>
        <dbReference type="ChEBI" id="CHEBI:30413"/>
    </cofactor>
</comment>
<dbReference type="GO" id="GO:0005506">
    <property type="term" value="F:iron ion binding"/>
    <property type="evidence" value="ECO:0007669"/>
    <property type="project" value="InterPro"/>
</dbReference>
<dbReference type="GO" id="GO:0004497">
    <property type="term" value="F:monooxygenase activity"/>
    <property type="evidence" value="ECO:0007669"/>
    <property type="project" value="InterPro"/>
</dbReference>
<protein>
    <submittedName>
        <fullName evidence="7">Uncharacterized protein</fullName>
    </submittedName>
</protein>
<dbReference type="AlphaFoldDB" id="A0A3D8QA30"/>
<proteinExistence type="inferred from homology"/>
<gene>
    <name evidence="7" type="ORF">BP6252_13178</name>
</gene>
<evidence type="ECO:0000256" key="6">
    <source>
        <dbReference type="SAM" id="MobiDB-lite"/>
    </source>
</evidence>
<organism evidence="7 8">
    <name type="scientific">Coleophoma cylindrospora</name>
    <dbReference type="NCBI Taxonomy" id="1849047"/>
    <lineage>
        <taxon>Eukaryota</taxon>
        <taxon>Fungi</taxon>
        <taxon>Dikarya</taxon>
        <taxon>Ascomycota</taxon>
        <taxon>Pezizomycotina</taxon>
        <taxon>Leotiomycetes</taxon>
        <taxon>Helotiales</taxon>
        <taxon>Dermateaceae</taxon>
        <taxon>Coleophoma</taxon>
    </lineage>
</organism>
<dbReference type="OrthoDB" id="1844152at2759"/>
<dbReference type="Proteomes" id="UP000256645">
    <property type="component" value="Unassembled WGS sequence"/>
</dbReference>
<name>A0A3D8QA30_9HELO</name>
<evidence type="ECO:0000256" key="2">
    <source>
        <dbReference type="ARBA" id="ARBA00010617"/>
    </source>
</evidence>
<feature type="compositionally biased region" description="Polar residues" evidence="6">
    <location>
        <begin position="1"/>
        <end position="10"/>
    </location>
</feature>
<keyword evidence="5" id="KW-0408">Iron</keyword>
<dbReference type="EMBL" id="PDLM01000017">
    <property type="protein sequence ID" value="RDW58702.1"/>
    <property type="molecule type" value="Genomic_DNA"/>
</dbReference>
<comment type="caution">
    <text evidence="7">The sequence shown here is derived from an EMBL/GenBank/DDBJ whole genome shotgun (WGS) entry which is preliminary data.</text>
</comment>
<comment type="similarity">
    <text evidence="2">Belongs to the cytochrome P450 family.</text>
</comment>
<evidence type="ECO:0000256" key="1">
    <source>
        <dbReference type="ARBA" id="ARBA00001971"/>
    </source>
</evidence>